<dbReference type="GO" id="GO:0003884">
    <property type="term" value="F:D-amino-acid oxidase activity"/>
    <property type="evidence" value="ECO:0007669"/>
    <property type="project" value="UniProtKB-EC"/>
</dbReference>
<dbReference type="GO" id="GO:0005737">
    <property type="term" value="C:cytoplasm"/>
    <property type="evidence" value="ECO:0007669"/>
    <property type="project" value="TreeGrafter"/>
</dbReference>
<protein>
    <recommendedName>
        <fullName evidence="7">D-amino-acid oxidase</fullName>
        <ecNumber evidence="6">1.4.3.3</ecNumber>
    </recommendedName>
</protein>
<dbReference type="Pfam" id="PF01266">
    <property type="entry name" value="DAO"/>
    <property type="match status" value="1"/>
</dbReference>
<evidence type="ECO:0000256" key="3">
    <source>
        <dbReference type="ARBA" id="ARBA00022630"/>
    </source>
</evidence>
<gene>
    <name evidence="11" type="ORF">RxyAA322_29150</name>
</gene>
<feature type="binding site" evidence="9">
    <location>
        <begin position="50"/>
        <end position="51"/>
    </location>
    <ligand>
        <name>FAD</name>
        <dbReference type="ChEBI" id="CHEBI:57692"/>
    </ligand>
</feature>
<proteinExistence type="inferred from homology"/>
<evidence type="ECO:0000256" key="8">
    <source>
        <dbReference type="ARBA" id="ARBA00049547"/>
    </source>
</evidence>
<dbReference type="Proteomes" id="UP000318065">
    <property type="component" value="Chromosome"/>
</dbReference>
<comment type="catalytic activity">
    <reaction evidence="8">
        <text>a D-alpha-amino acid + O2 + H2O = a 2-oxocarboxylate + H2O2 + NH4(+)</text>
        <dbReference type="Rhea" id="RHEA:21816"/>
        <dbReference type="ChEBI" id="CHEBI:15377"/>
        <dbReference type="ChEBI" id="CHEBI:15379"/>
        <dbReference type="ChEBI" id="CHEBI:16240"/>
        <dbReference type="ChEBI" id="CHEBI:28938"/>
        <dbReference type="ChEBI" id="CHEBI:35179"/>
        <dbReference type="ChEBI" id="CHEBI:59871"/>
        <dbReference type="EC" id="1.4.3.3"/>
    </reaction>
    <physiologicalReaction direction="left-to-right" evidence="8">
        <dbReference type="Rhea" id="RHEA:21817"/>
    </physiologicalReaction>
</comment>
<dbReference type="InterPro" id="IPR023209">
    <property type="entry name" value="DAO"/>
</dbReference>
<name>A0A510HM48_9ACTN</name>
<evidence type="ECO:0000256" key="6">
    <source>
        <dbReference type="ARBA" id="ARBA00039101"/>
    </source>
</evidence>
<dbReference type="InterPro" id="IPR006076">
    <property type="entry name" value="FAD-dep_OxRdtase"/>
</dbReference>
<accession>A0A510HM48</accession>
<dbReference type="GO" id="GO:0071949">
    <property type="term" value="F:FAD binding"/>
    <property type="evidence" value="ECO:0007669"/>
    <property type="project" value="InterPro"/>
</dbReference>
<dbReference type="EC" id="1.4.3.3" evidence="6"/>
<evidence type="ECO:0000259" key="10">
    <source>
        <dbReference type="Pfam" id="PF01266"/>
    </source>
</evidence>
<reference evidence="11" key="1">
    <citation type="journal article" date="2019" name="Microbiol. Resour. Announc.">
        <title>Complete Genome Sequence of Rubrobacter xylanophilus Strain AA3-22, Isolated from Arima Onsen in Japan.</title>
        <authorList>
            <person name="Tomariguchi N."/>
            <person name="Miyazaki K."/>
        </authorList>
    </citation>
    <scope>NUCLEOTIDE SEQUENCE [LARGE SCALE GENOMIC DNA]</scope>
    <source>
        <strain evidence="11">AA3-22</strain>
    </source>
</reference>
<evidence type="ECO:0000256" key="4">
    <source>
        <dbReference type="ARBA" id="ARBA00022827"/>
    </source>
</evidence>
<evidence type="ECO:0000256" key="7">
    <source>
        <dbReference type="ARBA" id="ARBA00039751"/>
    </source>
</evidence>
<comment type="cofactor">
    <cofactor evidence="1 9">
        <name>FAD</name>
        <dbReference type="ChEBI" id="CHEBI:57692"/>
    </cofactor>
</comment>
<evidence type="ECO:0000256" key="1">
    <source>
        <dbReference type="ARBA" id="ARBA00001974"/>
    </source>
</evidence>
<dbReference type="PANTHER" id="PTHR11530">
    <property type="entry name" value="D-AMINO ACID OXIDASE"/>
    <property type="match status" value="1"/>
</dbReference>
<feature type="binding site" evidence="9">
    <location>
        <begin position="306"/>
        <end position="311"/>
    </location>
    <ligand>
        <name>FAD</name>
        <dbReference type="ChEBI" id="CHEBI:57692"/>
    </ligand>
</feature>
<dbReference type="PIRSF" id="PIRSF000189">
    <property type="entry name" value="D-aa_oxidase"/>
    <property type="match status" value="1"/>
</dbReference>
<evidence type="ECO:0000256" key="2">
    <source>
        <dbReference type="ARBA" id="ARBA00006730"/>
    </source>
</evidence>
<feature type="binding site" evidence="9">
    <location>
        <position position="280"/>
    </location>
    <ligand>
        <name>D-dopa</name>
        <dbReference type="ChEBI" id="CHEBI:149689"/>
    </ligand>
</feature>
<feature type="binding site" evidence="9">
    <location>
        <position position="165"/>
    </location>
    <ligand>
        <name>FAD</name>
        <dbReference type="ChEBI" id="CHEBI:57692"/>
    </ligand>
</feature>
<dbReference type="Gene3D" id="3.40.50.720">
    <property type="entry name" value="NAD(P)-binding Rossmann-like Domain"/>
    <property type="match status" value="1"/>
</dbReference>
<dbReference type="PANTHER" id="PTHR11530:SF11">
    <property type="entry name" value="D-ASPARTATE OXIDASE"/>
    <property type="match status" value="1"/>
</dbReference>
<keyword evidence="12" id="KW-1185">Reference proteome</keyword>
<keyword evidence="3" id="KW-0285">Flavoprotein</keyword>
<dbReference type="EMBL" id="AP019791">
    <property type="protein sequence ID" value="BBL81061.1"/>
    <property type="molecule type" value="Genomic_DNA"/>
</dbReference>
<dbReference type="AlphaFoldDB" id="A0A510HM48"/>
<comment type="similarity">
    <text evidence="2">Belongs to the DAMOX/DASOX family.</text>
</comment>
<dbReference type="SUPFAM" id="SSF51971">
    <property type="entry name" value="Nucleotide-binding domain"/>
    <property type="match status" value="1"/>
</dbReference>
<evidence type="ECO:0000313" key="12">
    <source>
        <dbReference type="Proteomes" id="UP000318065"/>
    </source>
</evidence>
<evidence type="ECO:0000313" key="11">
    <source>
        <dbReference type="EMBL" id="BBL81061.1"/>
    </source>
</evidence>
<evidence type="ECO:0000256" key="5">
    <source>
        <dbReference type="ARBA" id="ARBA00023002"/>
    </source>
</evidence>
<evidence type="ECO:0000256" key="9">
    <source>
        <dbReference type="PIRSR" id="PIRSR000189-1"/>
    </source>
</evidence>
<feature type="domain" description="FAD dependent oxidoreductase" evidence="10">
    <location>
        <begin position="15"/>
        <end position="323"/>
    </location>
</feature>
<dbReference type="Gene3D" id="3.30.9.10">
    <property type="entry name" value="D-Amino Acid Oxidase, subunit A, domain 2"/>
    <property type="match status" value="1"/>
</dbReference>
<dbReference type="SUPFAM" id="SSF54373">
    <property type="entry name" value="FAD-linked reductases, C-terminal domain"/>
    <property type="match status" value="1"/>
</dbReference>
<feature type="binding site" evidence="9">
    <location>
        <position position="307"/>
    </location>
    <ligand>
        <name>D-dopa</name>
        <dbReference type="ChEBI" id="CHEBI:149689"/>
    </ligand>
</feature>
<organism evidence="11 12">
    <name type="scientific">Rubrobacter xylanophilus</name>
    <dbReference type="NCBI Taxonomy" id="49319"/>
    <lineage>
        <taxon>Bacteria</taxon>
        <taxon>Bacillati</taxon>
        <taxon>Actinomycetota</taxon>
        <taxon>Rubrobacteria</taxon>
        <taxon>Rubrobacterales</taxon>
        <taxon>Rubrobacteraceae</taxon>
        <taxon>Rubrobacter</taxon>
    </lineage>
</organism>
<sequence>MVGIEYAGMRASGRAVVVGCGVIGLSTALVLCERGFGARVVAREPPERTTSAVAAAVWYPYRAYPEDRVLRWGARTYGVFRELAADPRSGVRLREGVELLRRTSAEEPWWWGAVSGFRRCQREELPPGCRGGYRFVAPVAEMPAYLAYLLGRFREAGGELELREVSSLEEVAGGADVVVNCSGAGARKLAGDPAVFPIRGQILRVANPGLERFVLDEENPEGLTYIVPRAKDCILGGTAEEGNWSTRPDPVTADSILHRCTALEPRLQEAPVLEHRVGLRPGRPEVRLERTALPDGTPCIHNYGHGGSGVTLSWGCAEEAAELAAAALDRNP</sequence>
<feature type="binding site" evidence="9">
    <location>
        <position position="225"/>
    </location>
    <ligand>
        <name>D-dopa</name>
        <dbReference type="ChEBI" id="CHEBI:149689"/>
    </ligand>
</feature>
<dbReference type="GO" id="GO:0019478">
    <property type="term" value="P:D-amino acid catabolic process"/>
    <property type="evidence" value="ECO:0007669"/>
    <property type="project" value="TreeGrafter"/>
</dbReference>
<keyword evidence="4 9" id="KW-0274">FAD</keyword>
<keyword evidence="5" id="KW-0560">Oxidoreductase</keyword>